<comment type="subcellular location">
    <subcellularLocation>
        <location evidence="1">Membrane</location>
        <topology evidence="1">Multi-pass membrane protein</topology>
    </subcellularLocation>
</comment>
<dbReference type="GO" id="GO:0016020">
    <property type="term" value="C:membrane"/>
    <property type="evidence" value="ECO:0007669"/>
    <property type="project" value="UniProtKB-SubCell"/>
</dbReference>
<keyword evidence="11" id="KW-1185">Reference proteome</keyword>
<evidence type="ECO:0000256" key="2">
    <source>
        <dbReference type="ARBA" id="ARBA00006058"/>
    </source>
</evidence>
<keyword evidence="7" id="KW-0175">Coiled coil</keyword>
<feature type="transmembrane region" description="Helical" evidence="8">
    <location>
        <begin position="459"/>
        <end position="487"/>
    </location>
</feature>
<reference evidence="10" key="1">
    <citation type="submission" date="2021-12" db="EMBL/GenBank/DDBJ databases">
        <authorList>
            <person name="King R."/>
        </authorList>
    </citation>
    <scope>NUCLEOTIDE SEQUENCE</scope>
</reference>
<gene>
    <name evidence="10" type="ORF">MELIAE_LOCUS12367</name>
</gene>
<dbReference type="InterPro" id="IPR008795">
    <property type="entry name" value="Prominin"/>
</dbReference>
<dbReference type="AlphaFoldDB" id="A0A9P0BG18"/>
<accession>A0A9P0BG18</accession>
<evidence type="ECO:0000313" key="11">
    <source>
        <dbReference type="Proteomes" id="UP001154078"/>
    </source>
</evidence>
<evidence type="ECO:0000256" key="4">
    <source>
        <dbReference type="ARBA" id="ARBA00022989"/>
    </source>
</evidence>
<keyword evidence="5 8" id="KW-0472">Membrane</keyword>
<dbReference type="OrthoDB" id="6774522at2759"/>
<feature type="coiled-coil region" evidence="7">
    <location>
        <begin position="672"/>
        <end position="699"/>
    </location>
</feature>
<feature type="signal peptide" evidence="9">
    <location>
        <begin position="1"/>
        <end position="21"/>
    </location>
</feature>
<dbReference type="PANTHER" id="PTHR22730:SF1">
    <property type="entry name" value="PROMININ-LIKE PROTEIN"/>
    <property type="match status" value="1"/>
</dbReference>
<evidence type="ECO:0000256" key="8">
    <source>
        <dbReference type="SAM" id="Phobius"/>
    </source>
</evidence>
<evidence type="ECO:0000256" key="7">
    <source>
        <dbReference type="SAM" id="Coils"/>
    </source>
</evidence>
<evidence type="ECO:0000313" key="10">
    <source>
        <dbReference type="EMBL" id="CAH0563583.1"/>
    </source>
</evidence>
<dbReference type="PANTHER" id="PTHR22730">
    <property type="entry name" value="PROMININ PROM PROTEIN"/>
    <property type="match status" value="1"/>
</dbReference>
<feature type="transmembrane region" description="Helical" evidence="8">
    <location>
        <begin position="758"/>
        <end position="783"/>
    </location>
</feature>
<dbReference type="Proteomes" id="UP001154078">
    <property type="component" value="Chromosome 9"/>
</dbReference>
<dbReference type="Pfam" id="PF05478">
    <property type="entry name" value="Prominin"/>
    <property type="match status" value="1"/>
</dbReference>
<feature type="chain" id="PRO_5040271513" evidence="9">
    <location>
        <begin position="22"/>
        <end position="828"/>
    </location>
</feature>
<protein>
    <submittedName>
        <fullName evidence="10">Uncharacterized protein</fullName>
    </submittedName>
</protein>
<evidence type="ECO:0000256" key="3">
    <source>
        <dbReference type="ARBA" id="ARBA00022692"/>
    </source>
</evidence>
<dbReference type="EMBL" id="OV121140">
    <property type="protein sequence ID" value="CAH0563583.1"/>
    <property type="molecule type" value="Genomic_DNA"/>
</dbReference>
<keyword evidence="9" id="KW-0732">Signal</keyword>
<feature type="transmembrane region" description="Helical" evidence="8">
    <location>
        <begin position="148"/>
        <end position="169"/>
    </location>
</feature>
<name>A0A9P0BG18_BRAAE</name>
<sequence>MYLKLIFLIFSLIILLNSTNAMDMLGVDQNYTDINKDTKEYYGSDLYTDLSWTGLYTFTKTFMNSIMETIDPKDFLTITPEKAIQLKSDDAMEIVKPFQGVIIFAAFLIAFAVLFPVAGLIYSCCRCCGNCGSTPARRSKESDRCSKIAYGIILLVLCVGLLFCVVFSFGSTEELNGRVEDFTADLKTTTNDISTFFDNTVQQLSNLLDTNFNEFRNKTNTIIEDNKDRIIDLIEFDDTDVKNLKILDFFKHLKSIQDLFVIISNNVVGITNNIAALKANYTDIQLQIQVICGEIDDLAICDPSTVLVDFDVKDDEIPSFNTTELQKIDFSTIEDEINKIPDQIAKAKNDANQQFDAKIKEANDTLDKAGTTVQDTITTVKKTVSDMNNQIKKQADPFLDDANKYIMDYMKYVHGTMVFFSCVLLTVLVLITIGYTWGIFATVPKNNATCSTKAGGSKFFIWAVGLMFAFAFFMALMTLVFFVIGFIPDRVVCDSVDEPEKSKLLTFLNDAIDFEQFNVNVTSIVDVMNGCKDNDAMYSVFKLDSQFNLDNIITEIDVNSTMDSVVVEVMKSIPEELKIIDKKDLENLETLKDFNIALDFDTSPLYNSLQIIDDGIKKINDLTEKTKEQDIIDKIKTCLDQLTKSKKDCIDDGISLQIKTITENLEPIREWTKTLKDEVNKLNETLTNEQNKLDTKKEDVGNVTQKFVDEIKNHVQIYLNRVTDKTETELGKCKPLYQSTKSLLVTGCYKILNPMNGFWFTMFLSLLLFVPIIIVCTVLATLFQKTESRIQPEGAGYDNTALAYDYHDDRYGNVAAGMRNDPNHWKSY</sequence>
<organism evidence="10 11">
    <name type="scientific">Brassicogethes aeneus</name>
    <name type="common">Rape pollen beetle</name>
    <name type="synonym">Meligethes aeneus</name>
    <dbReference type="NCBI Taxonomy" id="1431903"/>
    <lineage>
        <taxon>Eukaryota</taxon>
        <taxon>Metazoa</taxon>
        <taxon>Ecdysozoa</taxon>
        <taxon>Arthropoda</taxon>
        <taxon>Hexapoda</taxon>
        <taxon>Insecta</taxon>
        <taxon>Pterygota</taxon>
        <taxon>Neoptera</taxon>
        <taxon>Endopterygota</taxon>
        <taxon>Coleoptera</taxon>
        <taxon>Polyphaga</taxon>
        <taxon>Cucujiformia</taxon>
        <taxon>Nitidulidae</taxon>
        <taxon>Meligethinae</taxon>
        <taxon>Brassicogethes</taxon>
    </lineage>
</organism>
<evidence type="ECO:0000256" key="9">
    <source>
        <dbReference type="SAM" id="SignalP"/>
    </source>
</evidence>
<feature type="transmembrane region" description="Helical" evidence="8">
    <location>
        <begin position="417"/>
        <end position="438"/>
    </location>
</feature>
<proteinExistence type="inferred from homology"/>
<keyword evidence="3 8" id="KW-0812">Transmembrane</keyword>
<keyword evidence="4 8" id="KW-1133">Transmembrane helix</keyword>
<evidence type="ECO:0000256" key="1">
    <source>
        <dbReference type="ARBA" id="ARBA00004141"/>
    </source>
</evidence>
<evidence type="ECO:0000256" key="6">
    <source>
        <dbReference type="ARBA" id="ARBA00023180"/>
    </source>
</evidence>
<evidence type="ECO:0000256" key="5">
    <source>
        <dbReference type="ARBA" id="ARBA00023136"/>
    </source>
</evidence>
<comment type="similarity">
    <text evidence="2">Belongs to the prominin family.</text>
</comment>
<feature type="transmembrane region" description="Helical" evidence="8">
    <location>
        <begin position="101"/>
        <end position="127"/>
    </location>
</feature>
<keyword evidence="6" id="KW-0325">Glycoprotein</keyword>